<evidence type="ECO:0000313" key="1">
    <source>
        <dbReference type="EMBL" id="GAG20016.1"/>
    </source>
</evidence>
<gene>
    <name evidence="1" type="ORF">S01H1_47242</name>
</gene>
<dbReference type="AlphaFoldDB" id="X0X4V9"/>
<sequence length="45" mass="5434">MDKMKYRKLTDKHEIMYLDDDCEHFIIRDICSKKYFGFCINIVGG</sequence>
<proteinExistence type="predicted"/>
<accession>X0X4V9</accession>
<protein>
    <submittedName>
        <fullName evidence="1">Uncharacterized protein</fullName>
    </submittedName>
</protein>
<dbReference type="EMBL" id="BARS01030282">
    <property type="protein sequence ID" value="GAG20016.1"/>
    <property type="molecule type" value="Genomic_DNA"/>
</dbReference>
<name>X0X4V9_9ZZZZ</name>
<reference evidence="1" key="1">
    <citation type="journal article" date="2014" name="Front. Microbiol.">
        <title>High frequency of phylogenetically diverse reductive dehalogenase-homologous genes in deep subseafloor sedimentary metagenomes.</title>
        <authorList>
            <person name="Kawai M."/>
            <person name="Futagami T."/>
            <person name="Toyoda A."/>
            <person name="Takaki Y."/>
            <person name="Nishi S."/>
            <person name="Hori S."/>
            <person name="Arai W."/>
            <person name="Tsubouchi T."/>
            <person name="Morono Y."/>
            <person name="Uchiyama I."/>
            <person name="Ito T."/>
            <person name="Fujiyama A."/>
            <person name="Inagaki F."/>
            <person name="Takami H."/>
        </authorList>
    </citation>
    <scope>NUCLEOTIDE SEQUENCE</scope>
    <source>
        <strain evidence="1">Expedition CK06-06</strain>
    </source>
</reference>
<organism evidence="1">
    <name type="scientific">marine sediment metagenome</name>
    <dbReference type="NCBI Taxonomy" id="412755"/>
    <lineage>
        <taxon>unclassified sequences</taxon>
        <taxon>metagenomes</taxon>
        <taxon>ecological metagenomes</taxon>
    </lineage>
</organism>
<comment type="caution">
    <text evidence="1">The sequence shown here is derived from an EMBL/GenBank/DDBJ whole genome shotgun (WGS) entry which is preliminary data.</text>
</comment>